<dbReference type="InterPro" id="IPR040144">
    <property type="entry name" value="RAP1GDS1"/>
</dbReference>
<feature type="region of interest" description="Disordered" evidence="1">
    <location>
        <begin position="587"/>
        <end position="611"/>
    </location>
</feature>
<dbReference type="InterPro" id="IPR011989">
    <property type="entry name" value="ARM-like"/>
</dbReference>
<dbReference type="GO" id="GO:0005085">
    <property type="term" value="F:guanyl-nucleotide exchange factor activity"/>
    <property type="evidence" value="ECO:0007669"/>
    <property type="project" value="InterPro"/>
</dbReference>
<dbReference type="OrthoDB" id="26149at2759"/>
<dbReference type="InterPro" id="IPR016024">
    <property type="entry name" value="ARM-type_fold"/>
</dbReference>
<dbReference type="Proteomes" id="UP000799772">
    <property type="component" value="Unassembled WGS sequence"/>
</dbReference>
<comment type="caution">
    <text evidence="2">The sequence shown here is derived from an EMBL/GenBank/DDBJ whole genome shotgun (WGS) entry which is preliminary data.</text>
</comment>
<sequence length="666" mass="73898">MSGCDEEARVDGLIILNDYFRIAGVDDEDGLIGACAALKQLRQENQGAYLHALKQIADASREELWRDPFSEHGIFLQELHALDPQKDNPDISAQALRLIGNCCIDNDENRELVKLVLRSVIEALEQSALVDITIGALYNIVFDNDNLAYAAASLRLHERLISLLAEKKISKDIDCEAIELLRNLLEKAVEADISALDSRKARDGMISVMSMDRFGDKLFTSDLLTAATIYLGSKALRNQEWNPELIISLMTALLNAYDCADDEGPADGREVDYESEQELRDSIRESCEKLIISLIRFSTTDQFSKIAEQDERIRGMLVTDFLNSKKEALKRCGCFLLGNTALADEVTIHMAQKTTALKGAREIIRNKSYDRETRHAAAGLLRHLARPAENRDLLLASGIITDCQRLIDDDDLQVAFAGLRVMRQMAQNHLPTCQRLLAPSSTIDWVNLATVTERCSRFDVESPFATNAVAECARLVVAVARCIVKPGPCEDASDVQQFFETGHLLNTVIGSARYSEIPFIKSDCWFGLALIASCEKSGEVMSQAFAANQLIEAIEKFSTPAVSDTGGGTGSTNELLLLPEVTEERQPVPSQVLPAQAHPAQGPSQPPPNKDRENVLFLIQHVLKSKVWMRPFVVLDYANSPQRVDIDEGKRTRLTDTRNTLLNLVE</sequence>
<dbReference type="Gene3D" id="1.25.10.10">
    <property type="entry name" value="Leucine-rich Repeat Variant"/>
    <property type="match status" value="2"/>
</dbReference>
<gene>
    <name evidence="2" type="ORF">NA57DRAFT_57040</name>
</gene>
<name>A0A9P4IG45_9PEZI</name>
<reference evidence="2" key="1">
    <citation type="journal article" date="2020" name="Stud. Mycol.">
        <title>101 Dothideomycetes genomes: a test case for predicting lifestyles and emergence of pathogens.</title>
        <authorList>
            <person name="Haridas S."/>
            <person name="Albert R."/>
            <person name="Binder M."/>
            <person name="Bloem J."/>
            <person name="Labutti K."/>
            <person name="Salamov A."/>
            <person name="Andreopoulos B."/>
            <person name="Baker S."/>
            <person name="Barry K."/>
            <person name="Bills G."/>
            <person name="Bluhm B."/>
            <person name="Cannon C."/>
            <person name="Castanera R."/>
            <person name="Culley D."/>
            <person name="Daum C."/>
            <person name="Ezra D."/>
            <person name="Gonzalez J."/>
            <person name="Henrissat B."/>
            <person name="Kuo A."/>
            <person name="Liang C."/>
            <person name="Lipzen A."/>
            <person name="Lutzoni F."/>
            <person name="Magnuson J."/>
            <person name="Mondo S."/>
            <person name="Nolan M."/>
            <person name="Ohm R."/>
            <person name="Pangilinan J."/>
            <person name="Park H.-J."/>
            <person name="Ramirez L."/>
            <person name="Alfaro M."/>
            <person name="Sun H."/>
            <person name="Tritt A."/>
            <person name="Yoshinaga Y."/>
            <person name="Zwiers L.-H."/>
            <person name="Turgeon B."/>
            <person name="Goodwin S."/>
            <person name="Spatafora J."/>
            <person name="Crous P."/>
            <person name="Grigoriev I."/>
        </authorList>
    </citation>
    <scope>NUCLEOTIDE SEQUENCE</scope>
    <source>
        <strain evidence="2">CBS 133067</strain>
    </source>
</reference>
<dbReference type="EMBL" id="ML978127">
    <property type="protein sequence ID" value="KAF2097862.1"/>
    <property type="molecule type" value="Genomic_DNA"/>
</dbReference>
<proteinExistence type="predicted"/>
<dbReference type="SUPFAM" id="SSF48371">
    <property type="entry name" value="ARM repeat"/>
    <property type="match status" value="1"/>
</dbReference>
<keyword evidence="3" id="KW-1185">Reference proteome</keyword>
<organism evidence="2 3">
    <name type="scientific">Rhizodiscina lignyota</name>
    <dbReference type="NCBI Taxonomy" id="1504668"/>
    <lineage>
        <taxon>Eukaryota</taxon>
        <taxon>Fungi</taxon>
        <taxon>Dikarya</taxon>
        <taxon>Ascomycota</taxon>
        <taxon>Pezizomycotina</taxon>
        <taxon>Dothideomycetes</taxon>
        <taxon>Pleosporomycetidae</taxon>
        <taxon>Aulographales</taxon>
        <taxon>Rhizodiscinaceae</taxon>
        <taxon>Rhizodiscina</taxon>
    </lineage>
</organism>
<protein>
    <recommendedName>
        <fullName evidence="4">ARM repeat-containing protein</fullName>
    </recommendedName>
</protein>
<evidence type="ECO:0000256" key="1">
    <source>
        <dbReference type="SAM" id="MobiDB-lite"/>
    </source>
</evidence>
<dbReference type="PANTHER" id="PTHR10957">
    <property type="entry name" value="RAP1 GTPASE-GDP DISSOCIATION STIMULATOR 1"/>
    <property type="match status" value="1"/>
</dbReference>
<evidence type="ECO:0000313" key="3">
    <source>
        <dbReference type="Proteomes" id="UP000799772"/>
    </source>
</evidence>
<accession>A0A9P4IG45</accession>
<evidence type="ECO:0000313" key="2">
    <source>
        <dbReference type="EMBL" id="KAF2097862.1"/>
    </source>
</evidence>
<evidence type="ECO:0008006" key="4">
    <source>
        <dbReference type="Google" id="ProtNLM"/>
    </source>
</evidence>
<dbReference type="AlphaFoldDB" id="A0A9P4IG45"/>